<protein>
    <submittedName>
        <fullName evidence="6">2-oxoglutarate ferredoxin oxidoreductase subunit delta</fullName>
    </submittedName>
</protein>
<dbReference type="AlphaFoldDB" id="A0A1W1WTH1"/>
<dbReference type="InterPro" id="IPR017900">
    <property type="entry name" value="4Fe4S_Fe_S_CS"/>
</dbReference>
<dbReference type="PROSITE" id="PS51379">
    <property type="entry name" value="4FE4S_FER_2"/>
    <property type="match status" value="2"/>
</dbReference>
<evidence type="ECO:0000256" key="2">
    <source>
        <dbReference type="ARBA" id="ARBA00022723"/>
    </source>
</evidence>
<dbReference type="PANTHER" id="PTHR43687">
    <property type="entry name" value="ADENYLYLSULFATE REDUCTASE, BETA SUBUNIT"/>
    <property type="match status" value="1"/>
</dbReference>
<dbReference type="Gene3D" id="3.30.70.20">
    <property type="match status" value="1"/>
</dbReference>
<dbReference type="OrthoDB" id="9804603at2"/>
<dbReference type="PANTHER" id="PTHR43687:SF4">
    <property type="entry name" value="BLR5484 PROTEIN"/>
    <property type="match status" value="1"/>
</dbReference>
<dbReference type="NCBIfam" id="NF007205">
    <property type="entry name" value="PRK09626.1"/>
    <property type="match status" value="1"/>
</dbReference>
<keyword evidence="4" id="KW-0411">Iron-sulfur</keyword>
<reference evidence="7" key="1">
    <citation type="submission" date="2017-04" db="EMBL/GenBank/DDBJ databases">
        <authorList>
            <person name="Varghese N."/>
            <person name="Submissions S."/>
        </authorList>
    </citation>
    <scope>NUCLEOTIDE SEQUENCE [LARGE SCALE GENOMIC DNA]</scope>
    <source>
        <strain evidence="7">DSM 16512</strain>
    </source>
</reference>
<keyword evidence="1" id="KW-0004">4Fe-4S</keyword>
<feature type="domain" description="4Fe-4S ferredoxin-type" evidence="5">
    <location>
        <begin position="10"/>
        <end position="39"/>
    </location>
</feature>
<keyword evidence="3" id="KW-0408">Iron</keyword>
<evidence type="ECO:0000256" key="4">
    <source>
        <dbReference type="ARBA" id="ARBA00023014"/>
    </source>
</evidence>
<feature type="domain" description="4Fe-4S ferredoxin-type" evidence="5">
    <location>
        <begin position="47"/>
        <end position="76"/>
    </location>
</feature>
<dbReference type="RefSeq" id="WP_084275834.1">
    <property type="nucleotide sequence ID" value="NZ_AP026671.1"/>
</dbReference>
<evidence type="ECO:0000313" key="7">
    <source>
        <dbReference type="Proteomes" id="UP000192602"/>
    </source>
</evidence>
<evidence type="ECO:0000256" key="3">
    <source>
        <dbReference type="ARBA" id="ARBA00023004"/>
    </source>
</evidence>
<dbReference type="GO" id="GO:0051539">
    <property type="term" value="F:4 iron, 4 sulfur cluster binding"/>
    <property type="evidence" value="ECO:0007669"/>
    <property type="project" value="UniProtKB-KW"/>
</dbReference>
<dbReference type="GO" id="GO:0046872">
    <property type="term" value="F:metal ion binding"/>
    <property type="evidence" value="ECO:0007669"/>
    <property type="project" value="UniProtKB-KW"/>
</dbReference>
<dbReference type="STRING" id="1069081.SAMN05660197_1437"/>
<keyword evidence="2" id="KW-0479">Metal-binding</keyword>
<accession>A0A1W1WTH1</accession>
<proteinExistence type="predicted"/>
<evidence type="ECO:0000313" key="6">
    <source>
        <dbReference type="EMBL" id="SMC09618.1"/>
    </source>
</evidence>
<evidence type="ECO:0000256" key="1">
    <source>
        <dbReference type="ARBA" id="ARBA00022485"/>
    </source>
</evidence>
<sequence>MGLLKAPENTPVWVEENNCKACDLCVAYCPAGVLAMVPEPKTILGAMVKVVYPDSCIGCNDCELECPDFAIMVADRKEYKFAKLSKEAKERAEAIKKNHYMAREEDIKALCA</sequence>
<dbReference type="EMBL" id="FWWZ01000001">
    <property type="protein sequence ID" value="SMC09618.1"/>
    <property type="molecule type" value="Genomic_DNA"/>
</dbReference>
<dbReference type="SUPFAM" id="SSF54862">
    <property type="entry name" value="4Fe-4S ferredoxins"/>
    <property type="match status" value="1"/>
</dbReference>
<dbReference type="Proteomes" id="UP000192602">
    <property type="component" value="Unassembled WGS sequence"/>
</dbReference>
<dbReference type="PROSITE" id="PS00198">
    <property type="entry name" value="4FE4S_FER_1"/>
    <property type="match status" value="1"/>
</dbReference>
<dbReference type="InterPro" id="IPR050572">
    <property type="entry name" value="Fe-S_Ferredoxin"/>
</dbReference>
<name>A0A1W1WTH1_9BACT</name>
<dbReference type="Pfam" id="PF13187">
    <property type="entry name" value="Fer4_9"/>
    <property type="match status" value="1"/>
</dbReference>
<organism evidence="6 7">
    <name type="scientific">Nitratiruptor tergarcus DSM 16512</name>
    <dbReference type="NCBI Taxonomy" id="1069081"/>
    <lineage>
        <taxon>Bacteria</taxon>
        <taxon>Pseudomonadati</taxon>
        <taxon>Campylobacterota</taxon>
        <taxon>Epsilonproteobacteria</taxon>
        <taxon>Nautiliales</taxon>
        <taxon>Nitratiruptoraceae</taxon>
        <taxon>Nitratiruptor</taxon>
    </lineage>
</organism>
<evidence type="ECO:0000259" key="5">
    <source>
        <dbReference type="PROSITE" id="PS51379"/>
    </source>
</evidence>
<gene>
    <name evidence="6" type="ORF">SAMN05660197_1437</name>
</gene>
<dbReference type="InterPro" id="IPR017896">
    <property type="entry name" value="4Fe4S_Fe-S-bd"/>
</dbReference>
<keyword evidence="7" id="KW-1185">Reference proteome</keyword>